<accession>A0AAN9Y7E3</accession>
<gene>
    <name evidence="1" type="ORF">V9T40_009322</name>
</gene>
<evidence type="ECO:0000313" key="1">
    <source>
        <dbReference type="EMBL" id="KAK7601881.1"/>
    </source>
</evidence>
<organism evidence="1 2">
    <name type="scientific">Parthenolecanium corni</name>
    <dbReference type="NCBI Taxonomy" id="536013"/>
    <lineage>
        <taxon>Eukaryota</taxon>
        <taxon>Metazoa</taxon>
        <taxon>Ecdysozoa</taxon>
        <taxon>Arthropoda</taxon>
        <taxon>Hexapoda</taxon>
        <taxon>Insecta</taxon>
        <taxon>Pterygota</taxon>
        <taxon>Neoptera</taxon>
        <taxon>Paraneoptera</taxon>
        <taxon>Hemiptera</taxon>
        <taxon>Sternorrhyncha</taxon>
        <taxon>Coccoidea</taxon>
        <taxon>Coccidae</taxon>
        <taxon>Parthenolecanium</taxon>
    </lineage>
</organism>
<comment type="caution">
    <text evidence="1">The sequence shown here is derived from an EMBL/GenBank/DDBJ whole genome shotgun (WGS) entry which is preliminary data.</text>
</comment>
<proteinExistence type="predicted"/>
<name>A0AAN9Y7E3_9HEMI</name>
<protein>
    <submittedName>
        <fullName evidence="1">Uncharacterized protein</fullName>
    </submittedName>
</protein>
<keyword evidence="2" id="KW-1185">Reference proteome</keyword>
<reference evidence="1 2" key="1">
    <citation type="submission" date="2024-03" db="EMBL/GenBank/DDBJ databases">
        <title>Adaptation during the transition from Ophiocordyceps entomopathogen to insect associate is accompanied by gene loss and intensified selection.</title>
        <authorList>
            <person name="Ward C.M."/>
            <person name="Onetto C.A."/>
            <person name="Borneman A.R."/>
        </authorList>
    </citation>
    <scope>NUCLEOTIDE SEQUENCE [LARGE SCALE GENOMIC DNA]</scope>
    <source>
        <strain evidence="1">AWRI1</strain>
        <tissue evidence="1">Single Adult Female</tissue>
    </source>
</reference>
<evidence type="ECO:0000313" key="2">
    <source>
        <dbReference type="Proteomes" id="UP001367676"/>
    </source>
</evidence>
<dbReference type="Proteomes" id="UP001367676">
    <property type="component" value="Unassembled WGS sequence"/>
</dbReference>
<dbReference type="AlphaFoldDB" id="A0AAN9Y7E3"/>
<sequence>MATRSLLQRAGRQSSTVAAEMMLVRVDIKAVVKMDQETFLSNDKNKEQQINFLRDEFQKISILVKIADEDADVLIVQTAIDLAQETVPIVIEEDTDLLVLLMALTPSEVDIKFYKPAGNMYHQFSSIFDRLH</sequence>
<dbReference type="EMBL" id="JBBCAQ010000010">
    <property type="protein sequence ID" value="KAK7601881.1"/>
    <property type="molecule type" value="Genomic_DNA"/>
</dbReference>